<comment type="catalytic activity">
    <reaction evidence="1">
        <text>ATP + protein L-histidine = ADP + protein N-phospho-L-histidine.</text>
        <dbReference type="EC" id="2.7.13.3"/>
    </reaction>
</comment>
<dbReference type="InterPro" id="IPR050351">
    <property type="entry name" value="BphY/WalK/GraS-like"/>
</dbReference>
<keyword evidence="6 10" id="KW-0418">Kinase</keyword>
<dbReference type="GO" id="GO:0000155">
    <property type="term" value="F:phosphorelay sensor kinase activity"/>
    <property type="evidence" value="ECO:0007669"/>
    <property type="project" value="InterPro"/>
</dbReference>
<dbReference type="Gene3D" id="1.10.287.130">
    <property type="match status" value="1"/>
</dbReference>
<gene>
    <name evidence="10" type="ORF">DT594_09395</name>
</gene>
<dbReference type="Gene3D" id="3.30.450.20">
    <property type="entry name" value="PAS domain"/>
    <property type="match status" value="1"/>
</dbReference>
<dbReference type="InterPro" id="IPR036097">
    <property type="entry name" value="HisK_dim/P_sf"/>
</dbReference>
<protein>
    <recommendedName>
        <fullName evidence="3">histidine kinase</fullName>
        <ecNumber evidence="3">2.7.13.3</ecNumber>
    </recommendedName>
</protein>
<dbReference type="SUPFAM" id="SSF55874">
    <property type="entry name" value="ATPase domain of HSP90 chaperone/DNA topoisomerase II/histidine kinase"/>
    <property type="match status" value="1"/>
</dbReference>
<evidence type="ECO:0000256" key="7">
    <source>
        <dbReference type="SAM" id="Phobius"/>
    </source>
</evidence>
<evidence type="ECO:0000313" key="11">
    <source>
        <dbReference type="Proteomes" id="UP000463138"/>
    </source>
</evidence>
<evidence type="ECO:0000259" key="8">
    <source>
        <dbReference type="PROSITE" id="PS50109"/>
    </source>
</evidence>
<evidence type="ECO:0000256" key="5">
    <source>
        <dbReference type="ARBA" id="ARBA00022679"/>
    </source>
</evidence>
<dbReference type="PROSITE" id="PS50885">
    <property type="entry name" value="HAMP"/>
    <property type="match status" value="1"/>
</dbReference>
<dbReference type="PRINTS" id="PR00344">
    <property type="entry name" value="BCTRLSENSOR"/>
</dbReference>
<comment type="subcellular location">
    <subcellularLocation>
        <location evidence="2">Membrane</location>
    </subcellularLocation>
</comment>
<evidence type="ECO:0000256" key="3">
    <source>
        <dbReference type="ARBA" id="ARBA00012438"/>
    </source>
</evidence>
<dbReference type="Gene3D" id="3.30.565.10">
    <property type="entry name" value="Histidine kinase-like ATPase, C-terminal domain"/>
    <property type="match status" value="1"/>
</dbReference>
<dbReference type="Pfam" id="PF00672">
    <property type="entry name" value="HAMP"/>
    <property type="match status" value="1"/>
</dbReference>
<dbReference type="PANTHER" id="PTHR42878:SF15">
    <property type="entry name" value="BACTERIOPHYTOCHROME"/>
    <property type="match status" value="1"/>
</dbReference>
<dbReference type="GO" id="GO:0030295">
    <property type="term" value="F:protein kinase activator activity"/>
    <property type="evidence" value="ECO:0007669"/>
    <property type="project" value="TreeGrafter"/>
</dbReference>
<keyword evidence="5" id="KW-0808">Transferase</keyword>
<dbReference type="FunFam" id="3.30.565.10:FF:000006">
    <property type="entry name" value="Sensor histidine kinase WalK"/>
    <property type="match status" value="1"/>
</dbReference>
<reference evidence="10 11" key="1">
    <citation type="submission" date="2018-07" db="EMBL/GenBank/DDBJ databases">
        <title>Pseudomonas laoshanensis sp. nov., isolated from soil.</title>
        <authorList>
            <person name="Sun J."/>
            <person name="Yu L."/>
            <person name="Wang M."/>
            <person name="Zhang C."/>
        </authorList>
    </citation>
    <scope>NUCLEOTIDE SEQUENCE [LARGE SCALE GENOMIC DNA]</scope>
    <source>
        <strain evidence="10 11">Y22</strain>
    </source>
</reference>
<dbReference type="PROSITE" id="PS50109">
    <property type="entry name" value="HIS_KIN"/>
    <property type="match status" value="1"/>
</dbReference>
<dbReference type="EC" id="2.7.13.3" evidence="3"/>
<evidence type="ECO:0000256" key="4">
    <source>
        <dbReference type="ARBA" id="ARBA00022553"/>
    </source>
</evidence>
<dbReference type="OrthoDB" id="9804645at2"/>
<dbReference type="InterPro" id="IPR036890">
    <property type="entry name" value="HATPase_C_sf"/>
</dbReference>
<dbReference type="SUPFAM" id="SSF47384">
    <property type="entry name" value="Homodimeric domain of signal transducing histidine kinase"/>
    <property type="match status" value="1"/>
</dbReference>
<evidence type="ECO:0000256" key="6">
    <source>
        <dbReference type="ARBA" id="ARBA00022777"/>
    </source>
</evidence>
<dbReference type="InterPro" id="IPR005467">
    <property type="entry name" value="His_kinase_dom"/>
</dbReference>
<dbReference type="AlphaFoldDB" id="A0A7V7GWK1"/>
<comment type="caution">
    <text evidence="10">The sequence shown here is derived from an EMBL/GenBank/DDBJ whole genome shotgun (WGS) entry which is preliminary data.</text>
</comment>
<dbReference type="SMART" id="SM00304">
    <property type="entry name" value="HAMP"/>
    <property type="match status" value="1"/>
</dbReference>
<name>A0A7V7GWK1_9GAMM</name>
<dbReference type="GO" id="GO:0007234">
    <property type="term" value="P:osmosensory signaling via phosphorelay pathway"/>
    <property type="evidence" value="ECO:0007669"/>
    <property type="project" value="TreeGrafter"/>
</dbReference>
<dbReference type="InterPro" id="IPR003660">
    <property type="entry name" value="HAMP_dom"/>
</dbReference>
<dbReference type="PANTHER" id="PTHR42878">
    <property type="entry name" value="TWO-COMPONENT HISTIDINE KINASE"/>
    <property type="match status" value="1"/>
</dbReference>
<dbReference type="SMART" id="SM00387">
    <property type="entry name" value="HATPase_c"/>
    <property type="match status" value="1"/>
</dbReference>
<keyword evidence="7" id="KW-0812">Transmembrane</keyword>
<evidence type="ECO:0000256" key="2">
    <source>
        <dbReference type="ARBA" id="ARBA00004370"/>
    </source>
</evidence>
<keyword evidence="7" id="KW-1133">Transmembrane helix</keyword>
<dbReference type="Gene3D" id="6.10.340.10">
    <property type="match status" value="1"/>
</dbReference>
<evidence type="ECO:0000256" key="1">
    <source>
        <dbReference type="ARBA" id="ARBA00000085"/>
    </source>
</evidence>
<proteinExistence type="predicted"/>
<keyword evidence="11" id="KW-1185">Reference proteome</keyword>
<dbReference type="GO" id="GO:0000156">
    <property type="term" value="F:phosphorelay response regulator activity"/>
    <property type="evidence" value="ECO:0007669"/>
    <property type="project" value="TreeGrafter"/>
</dbReference>
<accession>A0A7V7GWK1</accession>
<dbReference type="InterPro" id="IPR003661">
    <property type="entry name" value="HisK_dim/P_dom"/>
</dbReference>
<evidence type="ECO:0000259" key="9">
    <source>
        <dbReference type="PROSITE" id="PS50885"/>
    </source>
</evidence>
<dbReference type="InterPro" id="IPR003594">
    <property type="entry name" value="HATPase_dom"/>
</dbReference>
<dbReference type="InterPro" id="IPR004358">
    <property type="entry name" value="Sig_transdc_His_kin-like_C"/>
</dbReference>
<feature type="domain" description="Histidine kinase" evidence="8">
    <location>
        <begin position="392"/>
        <end position="626"/>
    </location>
</feature>
<keyword evidence="4" id="KW-0597">Phosphoprotein</keyword>
<feature type="domain" description="HAMP" evidence="9">
    <location>
        <begin position="323"/>
        <end position="377"/>
    </location>
</feature>
<dbReference type="CDD" id="cd06225">
    <property type="entry name" value="HAMP"/>
    <property type="match status" value="1"/>
</dbReference>
<dbReference type="CDD" id="cd00082">
    <property type="entry name" value="HisKA"/>
    <property type="match status" value="1"/>
</dbReference>
<dbReference type="Pfam" id="PF02518">
    <property type="entry name" value="HATPase_c"/>
    <property type="match status" value="1"/>
</dbReference>
<evidence type="ECO:0000313" key="10">
    <source>
        <dbReference type="EMBL" id="KAA0695061.1"/>
    </source>
</evidence>
<dbReference type="SUPFAM" id="SSF158472">
    <property type="entry name" value="HAMP domain-like"/>
    <property type="match status" value="1"/>
</dbReference>
<sequence length="634" mass="69554">MKQQRFAHKLVLVTGLASALVLLLVGGMAFYVGEQNIRDQLAEYQADSALTRMQGVDRTLFTAYQGIKVLAKDRRLIDLVGGDLGTLGNSRENEVSDYLEEISLLTGPWRVVSLLDTEGNLLVSNMPNETGDLIGAHPEYESAFQAAMEKRLYSSDLRMIGEEKNRSMIFAAPIHDGGLEGAQVVGVVMASYAWPVVVQLLDAVSPEVNVTLLRDDGTVIGTSSAQSDRVGSEYLNWESVQSGISGSRSRAVGDITDEDGTNSLIVAARQSGYLGYAGHGWTLVMEVPYKVLLAPMYTLAWRVGVTGLVGVLLLCLVLYITGMYLARPITRMSQTVRTFSRGDMTSRVEIAPGGNDEIAELGRAFNAMAEDIDFYVEQVKENSKEVQAFAYIVSHDLRAPLVNLKGFSTEIGYSMDELKALLGPAIATMNQQQQAEVLAILDEDIPEALQFIGSSVERMDGQIQAVLKLSRLGRKELTWEQVDSALVVKQVLSSLKHQLEDKQFVVKVRDLPSVEADAFALEQIFGNLLDNAVKYQADTPGQLEIWSTEALQEITFHIRDNGPGIDEANIHKVFELFRRVGRANIPGEGMGLAYVKTLVRRHGGRIWCESVLGKGSTFSFSLAQKPSAQPRELA</sequence>
<dbReference type="GO" id="GO:0005886">
    <property type="term" value="C:plasma membrane"/>
    <property type="evidence" value="ECO:0007669"/>
    <property type="project" value="UniProtKB-ARBA"/>
</dbReference>
<dbReference type="Proteomes" id="UP000463138">
    <property type="component" value="Unassembled WGS sequence"/>
</dbReference>
<dbReference type="CDD" id="cd18773">
    <property type="entry name" value="PDC1_HK_sensor"/>
    <property type="match status" value="1"/>
</dbReference>
<feature type="transmembrane region" description="Helical" evidence="7">
    <location>
        <begin position="299"/>
        <end position="325"/>
    </location>
</feature>
<organism evidence="10 11">
    <name type="scientific">Halopseudomonas laoshanensis</name>
    <dbReference type="NCBI Taxonomy" id="2268758"/>
    <lineage>
        <taxon>Bacteria</taxon>
        <taxon>Pseudomonadati</taxon>
        <taxon>Pseudomonadota</taxon>
        <taxon>Gammaproteobacteria</taxon>
        <taxon>Pseudomonadales</taxon>
        <taxon>Pseudomonadaceae</taxon>
        <taxon>Halopseudomonas</taxon>
    </lineage>
</organism>
<dbReference type="EMBL" id="QOVF01000002">
    <property type="protein sequence ID" value="KAA0695061.1"/>
    <property type="molecule type" value="Genomic_DNA"/>
</dbReference>
<keyword evidence="7" id="KW-0472">Membrane</keyword>
<dbReference type="RefSeq" id="WP_149332429.1">
    <property type="nucleotide sequence ID" value="NZ_QOVF01000002.1"/>
</dbReference>